<feature type="compositionally biased region" description="Polar residues" evidence="1">
    <location>
        <begin position="21"/>
        <end position="44"/>
    </location>
</feature>
<keyword evidence="3" id="KW-1185">Reference proteome</keyword>
<evidence type="ECO:0000256" key="2">
    <source>
        <dbReference type="SAM" id="Phobius"/>
    </source>
</evidence>
<evidence type="ECO:0000313" key="3">
    <source>
        <dbReference type="Proteomes" id="UP000887575"/>
    </source>
</evidence>
<organism evidence="3 4">
    <name type="scientific">Mesorhabditis belari</name>
    <dbReference type="NCBI Taxonomy" id="2138241"/>
    <lineage>
        <taxon>Eukaryota</taxon>
        <taxon>Metazoa</taxon>
        <taxon>Ecdysozoa</taxon>
        <taxon>Nematoda</taxon>
        <taxon>Chromadorea</taxon>
        <taxon>Rhabditida</taxon>
        <taxon>Rhabditina</taxon>
        <taxon>Rhabditomorpha</taxon>
        <taxon>Rhabditoidea</taxon>
        <taxon>Rhabditidae</taxon>
        <taxon>Mesorhabditinae</taxon>
        <taxon>Mesorhabditis</taxon>
    </lineage>
</organism>
<evidence type="ECO:0000313" key="4">
    <source>
        <dbReference type="WBParaSite" id="MBELARI_LOCUS15814"/>
    </source>
</evidence>
<feature type="transmembrane region" description="Helical" evidence="2">
    <location>
        <begin position="104"/>
        <end position="126"/>
    </location>
</feature>
<keyword evidence="2" id="KW-0472">Membrane</keyword>
<feature type="region of interest" description="Disordered" evidence="1">
    <location>
        <begin position="20"/>
        <end position="51"/>
    </location>
</feature>
<keyword evidence="2" id="KW-1133">Transmembrane helix</keyword>
<name>A0AAF3J4K7_9BILA</name>
<dbReference type="WBParaSite" id="MBELARI_LOCUS15814">
    <property type="protein sequence ID" value="MBELARI_LOCUS15814"/>
    <property type="gene ID" value="MBELARI_LOCUS15814"/>
</dbReference>
<sequence length="246" mass="27561">MESTLDERDHMKFEFLFQHPQGASSHSQATSDTPSWSTRTSTKGIKSEKGFPQRHATTHRIVQILLLLELFFSVLSVGLILLSMTIWGKSKEELSATNNEKTTILARISLCVILSVNVLTALNVCCRMRDGQSCASTLMIHVIWKIILCTVLMPTVALFSFIRFEEYINSWPSRWLGVKILMSLWLYSVFSVGSIVLLAGLARGMWAKKARLRRSSVDSKICIIGSSMSNELVTLSSIDLFTGQHS</sequence>
<dbReference type="Proteomes" id="UP000887575">
    <property type="component" value="Unassembled WGS sequence"/>
</dbReference>
<feature type="transmembrane region" description="Helical" evidence="2">
    <location>
        <begin position="138"/>
        <end position="164"/>
    </location>
</feature>
<keyword evidence="2" id="KW-0812">Transmembrane</keyword>
<accession>A0AAF3J4K7</accession>
<proteinExistence type="predicted"/>
<reference evidence="4" key="1">
    <citation type="submission" date="2024-02" db="UniProtKB">
        <authorList>
            <consortium name="WormBaseParasite"/>
        </authorList>
    </citation>
    <scope>IDENTIFICATION</scope>
</reference>
<feature type="transmembrane region" description="Helical" evidence="2">
    <location>
        <begin position="64"/>
        <end position="84"/>
    </location>
</feature>
<dbReference type="AlphaFoldDB" id="A0AAF3J4K7"/>
<feature type="transmembrane region" description="Helical" evidence="2">
    <location>
        <begin position="184"/>
        <end position="206"/>
    </location>
</feature>
<protein>
    <submittedName>
        <fullName evidence="4">Uncharacterized protein</fullName>
    </submittedName>
</protein>
<evidence type="ECO:0000256" key="1">
    <source>
        <dbReference type="SAM" id="MobiDB-lite"/>
    </source>
</evidence>